<evidence type="ECO:0000313" key="2">
    <source>
        <dbReference type="Proteomes" id="UP001140066"/>
    </source>
</evidence>
<sequence>RLDTVGCALRAIVLLAKIHADLKDIDDQIWRGEIAVAASSVAEIGQLLGELKDGVPIFADAQAVGLLQMQYMKKKSALKAELDYLMAEMYQINDVGSSVVEMVVSYRVMANYDDALYDSPVTIGDLFFALANLDLFCDKMDVLADALIHRWFVPLLRNPNESLAVSKVKLFATINIGAYTASSGSKSSGGDAHITLSHCELVRDKWSTVLNFIRDEMFYDVSIDEEHAAIYEYLGAKLWAALWPRLHESLLVPLVPADIDAIGDTQNMVPLLELEERWLELGLITEDKMHIKDSIRSLLQTYVGKRRRDLLTTVASVLATDDANTVVVGGEGPVTDMLCEYALSSGGKKGGSAKGGKGAFAGGGFDEDGDNSLAFPRCSISVHAQTLVEFARETIGFTANADEEAKTAALYFHAVRDAFALYRCLMPCQWSAALVADPKRAFVMYNDCEFICHHLSTLGFRYQGKWPPVLRASATFVDVIAAYRALSKACLSPLLTRLRAQIAQALGHSEWLQPRWLSSIIGSGDALDQCYEACEAQLALACGIVGQVAQVGAAHLPRPMYLRVVGLLADVALGHVSRRLEEVAGASDSTARALVRLAAPIAALEGLFRLSPATLASHSDGAAHSGSPISKHSKEWDSKSAPVESSDSEAEVAVKYAKRKTAAEIRHIKKEKQRVAREGSEETRAAAHEYLRQWSSDRGSWKFNKARQLWIIRHLYLETQVPSDIFELAIQYLDGSGDVLRKSLVSDARLVAEPMSAITPELQAMRSKSLGLMPSHVTKAEANAAKRTKTVKDKPVAPVVAAKEGDKPSAEPVAAENESADGAVSEGTMKRAMRVIEVLAASKPVEPVASKEAKKKRKQSTPDSSDESSEDSSSDEDEKAKKKKRKTEKKSKDKKSDKAEKSEDKADKKEKKSKDKSDKKEKKTKDKKEKKAKSKA</sequence>
<gene>
    <name evidence="1" type="primary">YTM1_2</name>
    <name evidence="1" type="ORF">GGI18_001671</name>
</gene>
<name>A0ACC1KIL7_9FUNG</name>
<feature type="non-terminal residue" evidence="1">
    <location>
        <position position="1"/>
    </location>
</feature>
<comment type="caution">
    <text evidence="1">The sequence shown here is derived from an EMBL/GenBank/DDBJ whole genome shotgun (WGS) entry which is preliminary data.</text>
</comment>
<accession>A0ACC1KIL7</accession>
<organism evidence="1 2">
    <name type="scientific">Coemansia linderi</name>
    <dbReference type="NCBI Taxonomy" id="2663919"/>
    <lineage>
        <taxon>Eukaryota</taxon>
        <taxon>Fungi</taxon>
        <taxon>Fungi incertae sedis</taxon>
        <taxon>Zoopagomycota</taxon>
        <taxon>Kickxellomycotina</taxon>
        <taxon>Kickxellomycetes</taxon>
        <taxon>Kickxellales</taxon>
        <taxon>Kickxellaceae</taxon>
        <taxon>Coemansia</taxon>
    </lineage>
</organism>
<reference evidence="1" key="1">
    <citation type="submission" date="2022-07" db="EMBL/GenBank/DDBJ databases">
        <title>Phylogenomic reconstructions and comparative analyses of Kickxellomycotina fungi.</title>
        <authorList>
            <person name="Reynolds N.K."/>
            <person name="Stajich J.E."/>
            <person name="Barry K."/>
            <person name="Grigoriev I.V."/>
            <person name="Crous P."/>
            <person name="Smith M.E."/>
        </authorList>
    </citation>
    <scope>NUCLEOTIDE SEQUENCE</scope>
    <source>
        <strain evidence="1">BCRC 34191</strain>
    </source>
</reference>
<protein>
    <submittedName>
        <fullName evidence="1">Ribosome biogenesis protein ytm1</fullName>
    </submittedName>
</protein>
<dbReference type="Proteomes" id="UP001140066">
    <property type="component" value="Unassembled WGS sequence"/>
</dbReference>
<evidence type="ECO:0000313" key="1">
    <source>
        <dbReference type="EMBL" id="KAJ2790641.1"/>
    </source>
</evidence>
<dbReference type="EMBL" id="JANBUK010000292">
    <property type="protein sequence ID" value="KAJ2790641.1"/>
    <property type="molecule type" value="Genomic_DNA"/>
</dbReference>
<proteinExistence type="predicted"/>
<keyword evidence="2" id="KW-1185">Reference proteome</keyword>